<evidence type="ECO:0000313" key="2">
    <source>
        <dbReference type="EMBL" id="UWZ79263.1"/>
    </source>
</evidence>
<dbReference type="PANTHER" id="PTHR36836:SF1">
    <property type="entry name" value="COLANIC ACID BIOSYNTHESIS PROTEIN WCAK"/>
    <property type="match status" value="1"/>
</dbReference>
<proteinExistence type="predicted"/>
<gene>
    <name evidence="2" type="ORF">L9S41_16510</name>
</gene>
<evidence type="ECO:0000259" key="1">
    <source>
        <dbReference type="Pfam" id="PF04230"/>
    </source>
</evidence>
<evidence type="ECO:0000313" key="3">
    <source>
        <dbReference type="Proteomes" id="UP001060414"/>
    </source>
</evidence>
<dbReference type="EMBL" id="CP092109">
    <property type="protein sequence ID" value="UWZ79263.1"/>
    <property type="molecule type" value="Genomic_DNA"/>
</dbReference>
<accession>A0ABY5ZJP1</accession>
<name>A0ABY5ZJP1_9BACT</name>
<organism evidence="2 3">
    <name type="scientific">Geoalkalibacter halelectricus</name>
    <dbReference type="NCBI Taxonomy" id="2847045"/>
    <lineage>
        <taxon>Bacteria</taxon>
        <taxon>Pseudomonadati</taxon>
        <taxon>Thermodesulfobacteriota</taxon>
        <taxon>Desulfuromonadia</taxon>
        <taxon>Desulfuromonadales</taxon>
        <taxon>Geoalkalibacteraceae</taxon>
        <taxon>Geoalkalibacter</taxon>
    </lineage>
</organism>
<sequence length="424" mass="47226">MKILIRGAGFENKGAEAMLRVAQRELGKRIPDASFYATVSPLEAPYAYRAGIVPLFYAPSPRMQMLRTIPFAPKVPEFLLAKKNPDFARAVKIHTKAAYEINAIGAVDAVLDVSGFSYSDSWGSGGFKYAWPWLEYCQLKNKPYIFLPQAWGPFEKVEVSQWAKKLCSAGPMIISRDDESSKYLAKLQGISVGEVLQSPDIAFRFLGDPTSVGRSILDEFGLGVDRPVIGVVPNMRVYERSPGAGVGNHYIKLLVALVDYCISSLNVDVLLLPNEIKVPGNTGPDDRFLCSIVASQIQNPARCHAVRDYFSAEAIKSVLGQLDLLIASRFHSLVFALGQGVPSVALGWSHKYQELLRPFKLGKFVVDHHRFDIGNVISLVGESWRERNNNKKNISIEVAGIKESIDYLFDNLSKYIEKFRNYKI</sequence>
<keyword evidence="3" id="KW-1185">Reference proteome</keyword>
<protein>
    <submittedName>
        <fullName evidence="2">Polysaccharide pyruvyl transferase family protein</fullName>
    </submittedName>
</protein>
<dbReference type="PANTHER" id="PTHR36836">
    <property type="entry name" value="COLANIC ACID BIOSYNTHESIS PROTEIN WCAK"/>
    <property type="match status" value="1"/>
</dbReference>
<dbReference type="RefSeq" id="WP_260747619.1">
    <property type="nucleotide sequence ID" value="NZ_CP092109.1"/>
</dbReference>
<reference evidence="2" key="1">
    <citation type="journal article" date="2022" name="Environ. Microbiol.">
        <title>Geoalkalibacter halelectricus SAP #1 sp. nov. possessing extracellular electron transfer and mineral#reducing capabilities from a haloalkaline environment.</title>
        <authorList>
            <person name="Yadav S."/>
            <person name="Singh R."/>
            <person name="Sundharam S.S."/>
            <person name="Chaudhary S."/>
            <person name="Krishnamurthi S."/>
            <person name="Patil S.A."/>
        </authorList>
    </citation>
    <scope>NUCLEOTIDE SEQUENCE</scope>
    <source>
        <strain evidence="2">SAP-1</strain>
    </source>
</reference>
<dbReference type="InterPro" id="IPR007345">
    <property type="entry name" value="Polysacch_pyruvyl_Trfase"/>
</dbReference>
<feature type="domain" description="Polysaccharide pyruvyl transferase" evidence="1">
    <location>
        <begin position="12"/>
        <end position="350"/>
    </location>
</feature>
<dbReference type="Pfam" id="PF04230">
    <property type="entry name" value="PS_pyruv_trans"/>
    <property type="match status" value="1"/>
</dbReference>
<dbReference type="Proteomes" id="UP001060414">
    <property type="component" value="Chromosome"/>
</dbReference>
<keyword evidence="2" id="KW-0808">Transferase</keyword>
<dbReference type="GO" id="GO:0016740">
    <property type="term" value="F:transferase activity"/>
    <property type="evidence" value="ECO:0007669"/>
    <property type="project" value="UniProtKB-KW"/>
</dbReference>